<dbReference type="EC" id="3.5.1.89" evidence="2"/>
<sequence length="290" mass="30911">MEALAPPVPVLLAVAVAALLGLLAWLAWGWWRSGGGNRPGDRTLFGVGPARRDDVRALLVTAHPDDETMFFAPTILRLGRGRAQLWLLCCSSGNYYNQGDVRKEELLQSCAVLGIPPLNVAVIDHRDLPDSPSINWDIQLLATLILVAAPVNVSVLPLQVVTFDAGGVSGHANHVSLYTALRYGSRGAGRGAYCSPVSRCFSSASVMLSLSVLCLHRQRPAPMVDLQSCSWASPADPRDLSVTTASSPGLGGTLCLPAFLLLAGRPFPVGRGSLQPFLGSWYRDPYCALA</sequence>
<protein>
    <recommendedName>
        <fullName evidence="2">N-acetylglucosaminylphosphatidylinositol deacetylase</fullName>
        <ecNumber evidence="2">3.5.1.89</ecNumber>
    </recommendedName>
</protein>
<reference evidence="4" key="2">
    <citation type="submission" date="2025-09" db="UniProtKB">
        <authorList>
            <consortium name="Ensembl"/>
        </authorList>
    </citation>
    <scope>IDENTIFICATION</scope>
</reference>
<dbReference type="InterPro" id="IPR024078">
    <property type="entry name" value="LmbE-like_dom_sf"/>
</dbReference>
<evidence type="ECO:0000256" key="2">
    <source>
        <dbReference type="ARBA" id="ARBA00012176"/>
    </source>
</evidence>
<dbReference type="Pfam" id="PF02585">
    <property type="entry name" value="PIG-L"/>
    <property type="match status" value="1"/>
</dbReference>
<name>A0A8D0GER2_SPHPU</name>
<accession>A0A8D0GER2</accession>
<dbReference type="Gene3D" id="3.40.50.10320">
    <property type="entry name" value="LmbE-like"/>
    <property type="match status" value="1"/>
</dbReference>
<dbReference type="Proteomes" id="UP000694392">
    <property type="component" value="Unplaced"/>
</dbReference>
<keyword evidence="5" id="KW-1185">Reference proteome</keyword>
<dbReference type="GO" id="GO:0005783">
    <property type="term" value="C:endoplasmic reticulum"/>
    <property type="evidence" value="ECO:0007669"/>
    <property type="project" value="TreeGrafter"/>
</dbReference>
<proteinExistence type="inferred from homology"/>
<keyword evidence="3" id="KW-0812">Transmembrane</keyword>
<reference evidence="4" key="1">
    <citation type="submission" date="2025-08" db="UniProtKB">
        <authorList>
            <consortium name="Ensembl"/>
        </authorList>
    </citation>
    <scope>IDENTIFICATION</scope>
</reference>
<dbReference type="InterPro" id="IPR003737">
    <property type="entry name" value="GlcNAc_PI_deacetylase-related"/>
</dbReference>
<feature type="transmembrane region" description="Helical" evidence="3">
    <location>
        <begin position="6"/>
        <end position="28"/>
    </location>
</feature>
<keyword evidence="3" id="KW-0472">Membrane</keyword>
<dbReference type="GeneTree" id="ENSGT00390000018434"/>
<organism evidence="4 5">
    <name type="scientific">Sphenodon punctatus</name>
    <name type="common">Tuatara</name>
    <name type="synonym">Hatteria punctata</name>
    <dbReference type="NCBI Taxonomy" id="8508"/>
    <lineage>
        <taxon>Eukaryota</taxon>
        <taxon>Metazoa</taxon>
        <taxon>Chordata</taxon>
        <taxon>Craniata</taxon>
        <taxon>Vertebrata</taxon>
        <taxon>Euteleostomi</taxon>
        <taxon>Lepidosauria</taxon>
        <taxon>Sphenodontia</taxon>
        <taxon>Sphenodontidae</taxon>
        <taxon>Sphenodon</taxon>
    </lineage>
</organism>
<dbReference type="GO" id="GO:0016020">
    <property type="term" value="C:membrane"/>
    <property type="evidence" value="ECO:0007669"/>
    <property type="project" value="GOC"/>
</dbReference>
<comment type="similarity">
    <text evidence="1">Belongs to the PIGL family.</text>
</comment>
<evidence type="ECO:0000313" key="5">
    <source>
        <dbReference type="Proteomes" id="UP000694392"/>
    </source>
</evidence>
<keyword evidence="3" id="KW-1133">Transmembrane helix</keyword>
<dbReference type="GO" id="GO:0006506">
    <property type="term" value="P:GPI anchor biosynthetic process"/>
    <property type="evidence" value="ECO:0007669"/>
    <property type="project" value="UniProtKB-UniPathway"/>
</dbReference>
<evidence type="ECO:0000256" key="1">
    <source>
        <dbReference type="ARBA" id="ARBA00006066"/>
    </source>
</evidence>
<evidence type="ECO:0000313" key="4">
    <source>
        <dbReference type="Ensembl" id="ENSSPUP00000005096.1"/>
    </source>
</evidence>
<dbReference type="Ensembl" id="ENSSPUT00000005415.1">
    <property type="protein sequence ID" value="ENSSPUP00000005096.1"/>
    <property type="gene ID" value="ENSSPUG00000003891.1"/>
</dbReference>
<dbReference type="SUPFAM" id="SSF102588">
    <property type="entry name" value="LmbE-like"/>
    <property type="match status" value="1"/>
</dbReference>
<dbReference type="PANTHER" id="PTHR12993">
    <property type="entry name" value="N-ACETYLGLUCOSAMINYL-PHOSPHATIDYLINOSITOL DE-N-ACETYLASE-RELATED"/>
    <property type="match status" value="1"/>
</dbReference>
<dbReference type="AlphaFoldDB" id="A0A8D0GER2"/>
<dbReference type="UniPathway" id="UPA00196"/>
<evidence type="ECO:0000256" key="3">
    <source>
        <dbReference type="SAM" id="Phobius"/>
    </source>
</evidence>
<dbReference type="PANTHER" id="PTHR12993:SF11">
    <property type="entry name" value="N-ACETYLGLUCOSAMINYL-PHOSPHATIDYLINOSITOL DE-N-ACETYLASE"/>
    <property type="match status" value="1"/>
</dbReference>
<dbReference type="GO" id="GO:0000225">
    <property type="term" value="F:N-acetylglucosaminylphosphatidylinositol deacetylase activity"/>
    <property type="evidence" value="ECO:0007669"/>
    <property type="project" value="UniProtKB-EC"/>
</dbReference>